<evidence type="ECO:0000256" key="9">
    <source>
        <dbReference type="PIRNR" id="PIRNR003128"/>
    </source>
</evidence>
<dbReference type="EMBL" id="CP136920">
    <property type="protein sequence ID" value="WOO43457.1"/>
    <property type="molecule type" value="Genomic_DNA"/>
</dbReference>
<evidence type="ECO:0000256" key="3">
    <source>
        <dbReference type="ARBA" id="ARBA00021315"/>
    </source>
</evidence>
<evidence type="ECO:0000313" key="12">
    <source>
        <dbReference type="Proteomes" id="UP001304300"/>
    </source>
</evidence>
<sequence length="562" mass="61278">MLHYLKVENLALMDRSELEFGTGFTVVTGETGAGKSVLLGALSILAGNRVDKSVIRQGQAHCSVEAILHFADASTIDADLEALGLPLCEEGQLVLRRVIHQQKPARVHINGAVATLASLQSLGESWVDFHGPGEPQKLFQGRRQLELLDHFSGNDEKLRTYKEAFVKWRELLEQAEALRSGERLSADEAEFIRSQIESIDSVDVSEESIANLERDYARIDKAQELAALTESLEFGIGGEVGLSAQIPALIRAAHELVEIDSGAAELCRRLDALAIEVDDLAAEFGALGTGLDIDEETASSIQEQMQTWLSLKRKYGPTVSDVLSKRDALKERLESQGNVAEKLEGLDADAVKQEARLRSLGKTLTRERRRGAKELSTKARKLLARLGFKKAEFTIEIIDEIELKSYGDTICQFLFAPNAGQDLMPLNKIASSGETARVMLALKAVLAAADSTPLLVFDEVDANVGGEIGAEVGRELAALAGAHQVLCVTHLPQVAAYGRQHFVVEKSQSKKSTTVMIKPIDESPKDRETEIARMLGDRKSSSAKTHARELLESSVVLRQAGK</sequence>
<dbReference type="InterPro" id="IPR003395">
    <property type="entry name" value="RecF/RecN/SMC_N"/>
</dbReference>
<reference evidence="11 12" key="1">
    <citation type="submission" date="2023-10" db="EMBL/GenBank/DDBJ databases">
        <title>Rubellicoccus peritrichatus gen. nov., sp. nov., isolated from an algae of coral reef tank.</title>
        <authorList>
            <person name="Luo J."/>
        </authorList>
    </citation>
    <scope>NUCLEOTIDE SEQUENCE [LARGE SCALE GENOMIC DNA]</scope>
    <source>
        <strain evidence="11 12">CR14</strain>
    </source>
</reference>
<evidence type="ECO:0000256" key="1">
    <source>
        <dbReference type="ARBA" id="ARBA00003618"/>
    </source>
</evidence>
<name>A0AAQ3QXV9_9BACT</name>
<keyword evidence="7 9" id="KW-0234">DNA repair</keyword>
<dbReference type="PIRSF" id="PIRSF003128">
    <property type="entry name" value="RecN"/>
    <property type="match status" value="1"/>
</dbReference>
<comment type="function">
    <text evidence="1 9">May be involved in recombinational repair of damaged DNA.</text>
</comment>
<evidence type="ECO:0000256" key="8">
    <source>
        <dbReference type="ARBA" id="ARBA00033408"/>
    </source>
</evidence>
<organism evidence="11 12">
    <name type="scientific">Rubellicoccus peritrichatus</name>
    <dbReference type="NCBI Taxonomy" id="3080537"/>
    <lineage>
        <taxon>Bacteria</taxon>
        <taxon>Pseudomonadati</taxon>
        <taxon>Verrucomicrobiota</taxon>
        <taxon>Opitutia</taxon>
        <taxon>Puniceicoccales</taxon>
        <taxon>Cerasicoccaceae</taxon>
        <taxon>Rubellicoccus</taxon>
    </lineage>
</organism>
<accession>A0AAQ3QXV9</accession>
<dbReference type="NCBIfam" id="TIGR00634">
    <property type="entry name" value="recN"/>
    <property type="match status" value="1"/>
</dbReference>
<evidence type="ECO:0000256" key="7">
    <source>
        <dbReference type="ARBA" id="ARBA00023204"/>
    </source>
</evidence>
<dbReference type="KEGG" id="puo:RZN69_10185"/>
<comment type="similarity">
    <text evidence="2 9">Belongs to the RecN family.</text>
</comment>
<keyword evidence="6" id="KW-0067">ATP-binding</keyword>
<evidence type="ECO:0000259" key="10">
    <source>
        <dbReference type="Pfam" id="PF02463"/>
    </source>
</evidence>
<evidence type="ECO:0000256" key="4">
    <source>
        <dbReference type="ARBA" id="ARBA00022741"/>
    </source>
</evidence>
<dbReference type="AlphaFoldDB" id="A0AAQ3QXV9"/>
<dbReference type="Gene3D" id="3.40.50.300">
    <property type="entry name" value="P-loop containing nucleotide triphosphate hydrolases"/>
    <property type="match status" value="2"/>
</dbReference>
<dbReference type="InterPro" id="IPR027417">
    <property type="entry name" value="P-loop_NTPase"/>
</dbReference>
<protein>
    <recommendedName>
        <fullName evidence="3 9">DNA repair protein RecN</fullName>
    </recommendedName>
    <alternativeName>
        <fullName evidence="8 9">Recombination protein N</fullName>
    </alternativeName>
</protein>
<dbReference type="GO" id="GO:0043590">
    <property type="term" value="C:bacterial nucleoid"/>
    <property type="evidence" value="ECO:0007669"/>
    <property type="project" value="TreeGrafter"/>
</dbReference>
<dbReference type="PANTHER" id="PTHR11059">
    <property type="entry name" value="DNA REPAIR PROTEIN RECN"/>
    <property type="match status" value="1"/>
</dbReference>
<dbReference type="GO" id="GO:0009432">
    <property type="term" value="P:SOS response"/>
    <property type="evidence" value="ECO:0007669"/>
    <property type="project" value="TreeGrafter"/>
</dbReference>
<proteinExistence type="inferred from homology"/>
<gene>
    <name evidence="11" type="primary">recN</name>
    <name evidence="11" type="ORF">RZN69_10185</name>
</gene>
<keyword evidence="5 9" id="KW-0227">DNA damage</keyword>
<feature type="domain" description="RecF/RecN/SMC N-terminal" evidence="10">
    <location>
        <begin position="5"/>
        <end position="511"/>
    </location>
</feature>
<dbReference type="SUPFAM" id="SSF52540">
    <property type="entry name" value="P-loop containing nucleoside triphosphate hydrolases"/>
    <property type="match status" value="1"/>
</dbReference>
<dbReference type="InterPro" id="IPR004604">
    <property type="entry name" value="DNA_recomb/repair_RecN"/>
</dbReference>
<dbReference type="GO" id="GO:0006281">
    <property type="term" value="P:DNA repair"/>
    <property type="evidence" value="ECO:0007669"/>
    <property type="project" value="UniProtKB-KW"/>
</dbReference>
<dbReference type="PANTHER" id="PTHR11059:SF0">
    <property type="entry name" value="DNA REPAIR PROTEIN RECN"/>
    <property type="match status" value="1"/>
</dbReference>
<dbReference type="Pfam" id="PF02463">
    <property type="entry name" value="SMC_N"/>
    <property type="match status" value="1"/>
</dbReference>
<evidence type="ECO:0000256" key="5">
    <source>
        <dbReference type="ARBA" id="ARBA00022763"/>
    </source>
</evidence>
<evidence type="ECO:0000256" key="6">
    <source>
        <dbReference type="ARBA" id="ARBA00022840"/>
    </source>
</evidence>
<evidence type="ECO:0000256" key="2">
    <source>
        <dbReference type="ARBA" id="ARBA00009441"/>
    </source>
</evidence>
<evidence type="ECO:0000313" key="11">
    <source>
        <dbReference type="EMBL" id="WOO43457.1"/>
    </source>
</evidence>
<dbReference type="Proteomes" id="UP001304300">
    <property type="component" value="Chromosome"/>
</dbReference>
<dbReference type="GO" id="GO:0006310">
    <property type="term" value="P:DNA recombination"/>
    <property type="evidence" value="ECO:0007669"/>
    <property type="project" value="InterPro"/>
</dbReference>
<keyword evidence="4" id="KW-0547">Nucleotide-binding</keyword>
<dbReference type="RefSeq" id="WP_317836013.1">
    <property type="nucleotide sequence ID" value="NZ_CP136920.1"/>
</dbReference>
<dbReference type="GO" id="GO:0005524">
    <property type="term" value="F:ATP binding"/>
    <property type="evidence" value="ECO:0007669"/>
    <property type="project" value="UniProtKB-KW"/>
</dbReference>
<keyword evidence="12" id="KW-1185">Reference proteome</keyword>